<dbReference type="OrthoDB" id="408954at2759"/>
<evidence type="ECO:0000256" key="3">
    <source>
        <dbReference type="ARBA" id="ARBA00022692"/>
    </source>
</evidence>
<dbReference type="InterPro" id="IPR006694">
    <property type="entry name" value="Fatty_acid_hydroxylase"/>
</dbReference>
<dbReference type="PANTHER" id="PTHR11863">
    <property type="entry name" value="STEROL DESATURASE"/>
    <property type="match status" value="1"/>
</dbReference>
<dbReference type="AlphaFoldDB" id="A0A067KQ93"/>
<evidence type="ECO:0000256" key="5">
    <source>
        <dbReference type="ARBA" id="ARBA00023136"/>
    </source>
</evidence>
<keyword evidence="4 6" id="KW-1133">Transmembrane helix</keyword>
<comment type="similarity">
    <text evidence="2">Belongs to the sterol desaturase family.</text>
</comment>
<dbReference type="GO" id="GO:0016491">
    <property type="term" value="F:oxidoreductase activity"/>
    <property type="evidence" value="ECO:0007669"/>
    <property type="project" value="InterPro"/>
</dbReference>
<dbReference type="InterPro" id="IPR050307">
    <property type="entry name" value="Sterol_Desaturase_Related"/>
</dbReference>
<comment type="subcellular location">
    <subcellularLocation>
        <location evidence="1">Membrane</location>
    </subcellularLocation>
</comment>
<sequence length="281" mass="33259">MASKPGILTEWPWRSLGSFKYLILGPWIAQSIYSFTVKEEKERDLFNFIIFPVLILRFLHNQIWISFSRYLTAKGRKRIVDKDIEFEQLERESNWDDQIILQGILSYILNKAITGASKFPLWRTDSVVIIILLHAGPVEFLYYWLHRALHHHFLYSRYHSHHHSSIVTQPITSGIHPFAEVMAYFMLFLIPISGLIIIGRASLVAFIGYIFYIDFMNNMGHCNFEIFPKWFFSVFPPLKYLIYTPSFHSLHHTKFRTNYSLFMPFYDYIYSTMDNSSDAVL</sequence>
<dbReference type="GO" id="GO:0016020">
    <property type="term" value="C:membrane"/>
    <property type="evidence" value="ECO:0007669"/>
    <property type="project" value="UniProtKB-SubCell"/>
</dbReference>
<evidence type="ECO:0000313" key="9">
    <source>
        <dbReference type="Proteomes" id="UP000027138"/>
    </source>
</evidence>
<evidence type="ECO:0000256" key="1">
    <source>
        <dbReference type="ARBA" id="ARBA00004370"/>
    </source>
</evidence>
<reference evidence="8 9" key="1">
    <citation type="journal article" date="2014" name="PLoS ONE">
        <title>Global Analysis of Gene Expression Profiles in Physic Nut (Jatropha curcas L.) Seedlings Exposed to Salt Stress.</title>
        <authorList>
            <person name="Zhang L."/>
            <person name="Zhang C."/>
            <person name="Wu P."/>
            <person name="Chen Y."/>
            <person name="Li M."/>
            <person name="Jiang H."/>
            <person name="Wu G."/>
        </authorList>
    </citation>
    <scope>NUCLEOTIDE SEQUENCE [LARGE SCALE GENOMIC DNA]</scope>
    <source>
        <strain evidence="9">cv. GZQX0401</strain>
        <tissue evidence="8">Young leaves</tissue>
    </source>
</reference>
<evidence type="ECO:0000256" key="6">
    <source>
        <dbReference type="SAM" id="Phobius"/>
    </source>
</evidence>
<keyword evidence="3 6" id="KW-0812">Transmembrane</keyword>
<dbReference type="EMBL" id="KK914527">
    <property type="protein sequence ID" value="KDP34470.1"/>
    <property type="molecule type" value="Genomic_DNA"/>
</dbReference>
<feature type="domain" description="Fatty acid hydroxylase" evidence="7">
    <location>
        <begin position="134"/>
        <end position="272"/>
    </location>
</feature>
<feature type="transmembrane region" description="Helical" evidence="6">
    <location>
        <begin position="45"/>
        <end position="67"/>
    </location>
</feature>
<evidence type="ECO:0000313" key="8">
    <source>
        <dbReference type="EMBL" id="KDP34470.1"/>
    </source>
</evidence>
<dbReference type="GO" id="GO:0008610">
    <property type="term" value="P:lipid biosynthetic process"/>
    <property type="evidence" value="ECO:0007669"/>
    <property type="project" value="InterPro"/>
</dbReference>
<keyword evidence="5 6" id="KW-0472">Membrane</keyword>
<keyword evidence="9" id="KW-1185">Reference proteome</keyword>
<proteinExistence type="inferred from homology"/>
<feature type="transmembrane region" description="Helical" evidence="6">
    <location>
        <begin position="127"/>
        <end position="145"/>
    </location>
</feature>
<evidence type="ECO:0000256" key="2">
    <source>
        <dbReference type="ARBA" id="ARBA00009324"/>
    </source>
</evidence>
<dbReference type="Proteomes" id="UP000027138">
    <property type="component" value="Unassembled WGS sequence"/>
</dbReference>
<protein>
    <recommendedName>
        <fullName evidence="7">Fatty acid hydroxylase domain-containing protein</fullName>
    </recommendedName>
</protein>
<name>A0A067KQ93_JATCU</name>
<accession>A0A067KQ93</accession>
<organism evidence="8 9">
    <name type="scientific">Jatropha curcas</name>
    <name type="common">Barbados nut</name>
    <dbReference type="NCBI Taxonomy" id="180498"/>
    <lineage>
        <taxon>Eukaryota</taxon>
        <taxon>Viridiplantae</taxon>
        <taxon>Streptophyta</taxon>
        <taxon>Embryophyta</taxon>
        <taxon>Tracheophyta</taxon>
        <taxon>Spermatophyta</taxon>
        <taxon>Magnoliopsida</taxon>
        <taxon>eudicotyledons</taxon>
        <taxon>Gunneridae</taxon>
        <taxon>Pentapetalae</taxon>
        <taxon>rosids</taxon>
        <taxon>fabids</taxon>
        <taxon>Malpighiales</taxon>
        <taxon>Euphorbiaceae</taxon>
        <taxon>Crotonoideae</taxon>
        <taxon>Jatropheae</taxon>
        <taxon>Jatropha</taxon>
    </lineage>
</organism>
<feature type="transmembrane region" description="Helical" evidence="6">
    <location>
        <begin position="183"/>
        <end position="212"/>
    </location>
</feature>
<evidence type="ECO:0000259" key="7">
    <source>
        <dbReference type="Pfam" id="PF04116"/>
    </source>
</evidence>
<gene>
    <name evidence="8" type="ORF">JCGZ_12753</name>
</gene>
<dbReference type="GO" id="GO:0005506">
    <property type="term" value="F:iron ion binding"/>
    <property type="evidence" value="ECO:0007669"/>
    <property type="project" value="InterPro"/>
</dbReference>
<evidence type="ECO:0000256" key="4">
    <source>
        <dbReference type="ARBA" id="ARBA00022989"/>
    </source>
</evidence>
<dbReference type="Pfam" id="PF04116">
    <property type="entry name" value="FA_hydroxylase"/>
    <property type="match status" value="1"/>
</dbReference>